<keyword evidence="1" id="KW-0812">Transmembrane</keyword>
<keyword evidence="1" id="KW-0472">Membrane</keyword>
<feature type="transmembrane region" description="Helical" evidence="1">
    <location>
        <begin position="33"/>
        <end position="53"/>
    </location>
</feature>
<name>H6RHP9_9BACT</name>
<evidence type="ECO:0000313" key="2">
    <source>
        <dbReference type="EMBL" id="CCG00560.1"/>
    </source>
</evidence>
<dbReference type="EMBL" id="FO117611">
    <property type="protein sequence ID" value="CCG00560.1"/>
    <property type="molecule type" value="Genomic_DNA"/>
</dbReference>
<reference evidence="2" key="1">
    <citation type="journal article" date="2012" name="Environ. Microbiol.">
        <title>Genomic content of uncultured Bacteroidetes from contrasting oceanic provinces in the North Atlantic Ocean.</title>
        <authorList>
            <person name="Gomez-Pereira P.R."/>
            <person name="Schuler M."/>
            <person name="Fuchs B.M."/>
            <person name="Bennke C."/>
            <person name="Teeling H."/>
            <person name="Waldmann J."/>
            <person name="Richter M."/>
            <person name="Barbe V."/>
            <person name="Bataille E."/>
            <person name="Glockner F.O."/>
            <person name="Amann R."/>
        </authorList>
    </citation>
    <scope>NUCLEOTIDE SEQUENCE</scope>
</reference>
<organism evidence="2">
    <name type="scientific">uncultured Flavobacteriia bacterium</name>
    <dbReference type="NCBI Taxonomy" id="212695"/>
    <lineage>
        <taxon>Bacteria</taxon>
        <taxon>Pseudomonadati</taxon>
        <taxon>Bacteroidota</taxon>
        <taxon>Flavobacteriia</taxon>
        <taxon>environmental samples</taxon>
    </lineage>
</organism>
<feature type="transmembrane region" description="Helical" evidence="1">
    <location>
        <begin position="7"/>
        <end position="27"/>
    </location>
</feature>
<gene>
    <name evidence="2" type="ORF">VIS_S3DGC10026</name>
</gene>
<dbReference type="AlphaFoldDB" id="H6RHP9"/>
<sequence>MKAKALLYNFIGFTFFFLILRYLSVFVVAEAPIYMVVIAAIFANFLSPKFGVVETENGKKMMMKWIFVKGLREIK</sequence>
<keyword evidence="1" id="KW-1133">Transmembrane helix</keyword>
<proteinExistence type="predicted"/>
<protein>
    <submittedName>
        <fullName evidence="2">Uncharacterized protein</fullName>
    </submittedName>
</protein>
<reference evidence="2" key="2">
    <citation type="submission" date="2012-02" db="EMBL/GenBank/DDBJ databases">
        <authorList>
            <person name="Genoscope - CEA"/>
        </authorList>
    </citation>
    <scope>NUCLEOTIDE SEQUENCE</scope>
</reference>
<evidence type="ECO:0000256" key="1">
    <source>
        <dbReference type="SAM" id="Phobius"/>
    </source>
</evidence>
<accession>H6RHP9</accession>